<evidence type="ECO:0000313" key="2">
    <source>
        <dbReference type="Proteomes" id="UP000221980"/>
    </source>
</evidence>
<evidence type="ECO:0000313" key="1">
    <source>
        <dbReference type="EMBL" id="PHM46669.1"/>
    </source>
</evidence>
<keyword evidence="2" id="KW-1185">Reference proteome</keyword>
<dbReference type="RefSeq" id="WP_167386023.1">
    <property type="nucleotide sequence ID" value="NZ_CAWNQI010000066.1"/>
</dbReference>
<accession>A0A2D0JKJ2</accession>
<proteinExistence type="predicted"/>
<gene>
    <name evidence="1" type="ORF">Xmir_04000</name>
</gene>
<reference evidence="1 2" key="1">
    <citation type="journal article" date="2017" name="Nat. Microbiol.">
        <title>Natural product diversity associated with the nematode symbionts Photorhabdus and Xenorhabdus.</title>
        <authorList>
            <person name="Tobias N.J."/>
            <person name="Wolff H."/>
            <person name="Djahanschiri B."/>
            <person name="Grundmann F."/>
            <person name="Kronenwerth M."/>
            <person name="Shi Y.M."/>
            <person name="Simonyi S."/>
            <person name="Grun P."/>
            <person name="Shapiro-Ilan D."/>
            <person name="Pidot S.J."/>
            <person name="Stinear T.P."/>
            <person name="Ebersberger I."/>
            <person name="Bode H.B."/>
        </authorList>
    </citation>
    <scope>NUCLEOTIDE SEQUENCE [LARGE SCALE GENOMIC DNA]</scope>
    <source>
        <strain evidence="1 2">DSM 17902</strain>
    </source>
</reference>
<sequence length="77" mass="8163">MAQTVAGQSPYLTVKGPHCPHQRLLFDTASMLALTALDKKITGAQIIKPDGTKKLLSGSKKTGSFIAVSALEEPPTR</sequence>
<organism evidence="1 2">
    <name type="scientific">Xenorhabdus miraniensis</name>
    <dbReference type="NCBI Taxonomy" id="351674"/>
    <lineage>
        <taxon>Bacteria</taxon>
        <taxon>Pseudomonadati</taxon>
        <taxon>Pseudomonadota</taxon>
        <taxon>Gammaproteobacteria</taxon>
        <taxon>Enterobacterales</taxon>
        <taxon>Morganellaceae</taxon>
        <taxon>Xenorhabdus</taxon>
    </lineage>
</organism>
<dbReference type="Proteomes" id="UP000221980">
    <property type="component" value="Unassembled WGS sequence"/>
</dbReference>
<dbReference type="AlphaFoldDB" id="A0A2D0JKJ2"/>
<protein>
    <submittedName>
        <fullName evidence="1">Propanediol utilization protein</fullName>
    </submittedName>
</protein>
<comment type="caution">
    <text evidence="1">The sequence shown here is derived from an EMBL/GenBank/DDBJ whole genome shotgun (WGS) entry which is preliminary data.</text>
</comment>
<dbReference type="EMBL" id="NITZ01000033">
    <property type="protein sequence ID" value="PHM46669.1"/>
    <property type="molecule type" value="Genomic_DNA"/>
</dbReference>
<name>A0A2D0JKJ2_9GAMM</name>